<protein>
    <submittedName>
        <fullName evidence="6">PDZ domain-containing protein</fullName>
    </submittedName>
</protein>
<keyword evidence="7" id="KW-1185">Reference proteome</keyword>
<dbReference type="SMART" id="SM00228">
    <property type="entry name" value="PDZ"/>
    <property type="match status" value="1"/>
</dbReference>
<dbReference type="PANTHER" id="PTHR22939">
    <property type="entry name" value="SERINE PROTEASE FAMILY S1C HTRA-RELATED"/>
    <property type="match status" value="1"/>
</dbReference>
<keyword evidence="4" id="KW-0812">Transmembrane</keyword>
<dbReference type="PANTHER" id="PTHR22939:SF129">
    <property type="entry name" value="SERINE PROTEASE HTRA2, MITOCHONDRIAL"/>
    <property type="match status" value="1"/>
</dbReference>
<proteinExistence type="inferred from homology"/>
<dbReference type="RefSeq" id="WP_154428936.1">
    <property type="nucleotide sequence ID" value="NZ_VUNI01000004.1"/>
</dbReference>
<keyword evidence="4" id="KW-0472">Membrane</keyword>
<dbReference type="InterPro" id="IPR043504">
    <property type="entry name" value="Peptidase_S1_PA_chymotrypsin"/>
</dbReference>
<evidence type="ECO:0000256" key="4">
    <source>
        <dbReference type="SAM" id="Phobius"/>
    </source>
</evidence>
<comment type="caution">
    <text evidence="6">The sequence shown here is derived from an EMBL/GenBank/DDBJ whole genome shotgun (WGS) entry which is preliminary data.</text>
</comment>
<dbReference type="Pfam" id="PF13180">
    <property type="entry name" value="PDZ_2"/>
    <property type="match status" value="1"/>
</dbReference>
<dbReference type="Proteomes" id="UP000474024">
    <property type="component" value="Unassembled WGS sequence"/>
</dbReference>
<comment type="similarity">
    <text evidence="1">Belongs to the peptidase S1C family.</text>
</comment>
<keyword evidence="3" id="KW-0378">Hydrolase</keyword>
<dbReference type="AlphaFoldDB" id="A0A6L5YNX2"/>
<evidence type="ECO:0000313" key="6">
    <source>
        <dbReference type="EMBL" id="MST74115.1"/>
    </source>
</evidence>
<evidence type="ECO:0000256" key="1">
    <source>
        <dbReference type="ARBA" id="ARBA00010541"/>
    </source>
</evidence>
<dbReference type="Gene3D" id="2.30.42.10">
    <property type="match status" value="1"/>
</dbReference>
<dbReference type="InterPro" id="IPR036034">
    <property type="entry name" value="PDZ_sf"/>
</dbReference>
<feature type="domain" description="PDZ" evidence="5">
    <location>
        <begin position="313"/>
        <end position="404"/>
    </location>
</feature>
<accession>A0A6L5YNX2</accession>
<organism evidence="6 7">
    <name type="scientific">Roseburia porci</name>
    <dbReference type="NCBI Taxonomy" id="2605790"/>
    <lineage>
        <taxon>Bacteria</taxon>
        <taxon>Bacillati</taxon>
        <taxon>Bacillota</taxon>
        <taxon>Clostridia</taxon>
        <taxon>Lachnospirales</taxon>
        <taxon>Lachnospiraceae</taxon>
        <taxon>Roseburia</taxon>
    </lineage>
</organism>
<dbReference type="PRINTS" id="PR00834">
    <property type="entry name" value="PROTEASES2C"/>
</dbReference>
<dbReference type="Gene3D" id="2.40.10.10">
    <property type="entry name" value="Trypsin-like serine proteases"/>
    <property type="match status" value="2"/>
</dbReference>
<dbReference type="SUPFAM" id="SSF50156">
    <property type="entry name" value="PDZ domain-like"/>
    <property type="match status" value="1"/>
</dbReference>
<feature type="transmembrane region" description="Helical" evidence="4">
    <location>
        <begin position="26"/>
        <end position="51"/>
    </location>
</feature>
<dbReference type="GO" id="GO:0006508">
    <property type="term" value="P:proteolysis"/>
    <property type="evidence" value="ECO:0007669"/>
    <property type="project" value="UniProtKB-KW"/>
</dbReference>
<dbReference type="GO" id="GO:0004252">
    <property type="term" value="F:serine-type endopeptidase activity"/>
    <property type="evidence" value="ECO:0007669"/>
    <property type="project" value="InterPro"/>
</dbReference>
<keyword evidence="2" id="KW-0645">Protease</keyword>
<keyword evidence="4" id="KW-1133">Transmembrane helix</keyword>
<dbReference type="InterPro" id="IPR001478">
    <property type="entry name" value="PDZ"/>
</dbReference>
<evidence type="ECO:0000313" key="7">
    <source>
        <dbReference type="Proteomes" id="UP000474024"/>
    </source>
</evidence>
<gene>
    <name evidence="6" type="ORF">FYJ75_03560</name>
</gene>
<dbReference type="PROSITE" id="PS50106">
    <property type="entry name" value="PDZ"/>
    <property type="match status" value="1"/>
</dbReference>
<name>A0A6L5YNX2_9FIRM</name>
<dbReference type="CDD" id="cd06779">
    <property type="entry name" value="cpPDZ_Deg_HtrA-like"/>
    <property type="match status" value="1"/>
</dbReference>
<dbReference type="InterPro" id="IPR001940">
    <property type="entry name" value="Peptidase_S1C"/>
</dbReference>
<dbReference type="Pfam" id="PF13365">
    <property type="entry name" value="Trypsin_2"/>
    <property type="match status" value="1"/>
</dbReference>
<dbReference type="EMBL" id="VUNI01000004">
    <property type="protein sequence ID" value="MST74115.1"/>
    <property type="molecule type" value="Genomic_DNA"/>
</dbReference>
<evidence type="ECO:0000256" key="2">
    <source>
        <dbReference type="ARBA" id="ARBA00022670"/>
    </source>
</evidence>
<dbReference type="SUPFAM" id="SSF50494">
    <property type="entry name" value="Trypsin-like serine proteases"/>
    <property type="match status" value="1"/>
</dbReference>
<reference evidence="6 7" key="1">
    <citation type="submission" date="2019-08" db="EMBL/GenBank/DDBJ databases">
        <title>In-depth cultivation of the pig gut microbiome towards novel bacterial diversity and tailored functional studies.</title>
        <authorList>
            <person name="Wylensek D."/>
            <person name="Hitch T.C.A."/>
            <person name="Clavel T."/>
        </authorList>
    </citation>
    <scope>NUCLEOTIDE SEQUENCE [LARGE SCALE GENOMIC DNA]</scope>
    <source>
        <strain evidence="6 7">MUC/MUC-530-WT-4D</strain>
    </source>
</reference>
<dbReference type="InterPro" id="IPR009003">
    <property type="entry name" value="Peptidase_S1_PA"/>
</dbReference>
<evidence type="ECO:0000259" key="5">
    <source>
        <dbReference type="PROSITE" id="PS50106"/>
    </source>
</evidence>
<evidence type="ECO:0000256" key="3">
    <source>
        <dbReference type="ARBA" id="ARBA00022801"/>
    </source>
</evidence>
<sequence>MEDQKQQKNEFIREQIKNKPVNRKKAAAKVGICAICGVVFALAAAVTFVLAEPAIRKILCPQEEENPDSVNTYIADTESVTESEQSDPDVTSQAQESLSIADYQILQNQLYAIGSQGNYSIVTVTSVVSNTDWFHNSYESEGQGSGVIIQENASEVLILTEQKVITDPSRITVTFIDDTTAGAVMKKYDGNTGIAVLSVAKSDISDSTLDTISIAEFGNSNGVTKGSIVIALGSPLGTNYSILTGNVTSTDNEISTIDHNYSIFTTDIVASKSSSGILINVSGQIVGMVMQDYSNSSEENTLIAVSSTELKSMIDMLAEGKDIPYLGMTVTTVTEKIEKEYDIPEGVYIKEAMMDSPAMAAGLQSGDVITKINGEKVASDTAYSSQVMKLTPGDTIPVVVQRQSADGYSEITCKVEVGVLE</sequence>